<dbReference type="PANTHER" id="PTHR38042">
    <property type="entry name" value="UROPORPHYRINOGEN-III SYNTHASE, CHLOROPLASTIC"/>
    <property type="match status" value="1"/>
</dbReference>
<dbReference type="PANTHER" id="PTHR38042:SF1">
    <property type="entry name" value="UROPORPHYRINOGEN-III SYNTHASE, CHLOROPLASTIC"/>
    <property type="match status" value="1"/>
</dbReference>
<evidence type="ECO:0000256" key="5">
    <source>
        <dbReference type="ARBA" id="ARBA00023244"/>
    </source>
</evidence>
<organism evidence="11 12">
    <name type="scientific">Alkalihalobacterium chitinilyticum</name>
    <dbReference type="NCBI Taxonomy" id="2980103"/>
    <lineage>
        <taxon>Bacteria</taxon>
        <taxon>Bacillati</taxon>
        <taxon>Bacillota</taxon>
        <taxon>Bacilli</taxon>
        <taxon>Bacillales</taxon>
        <taxon>Bacillaceae</taxon>
        <taxon>Alkalihalobacterium</taxon>
    </lineage>
</organism>
<evidence type="ECO:0000256" key="1">
    <source>
        <dbReference type="ARBA" id="ARBA00004772"/>
    </source>
</evidence>
<dbReference type="EC" id="4.2.1.75" evidence="3 9"/>
<gene>
    <name evidence="11" type="ORF">N7Z68_03420</name>
</gene>
<dbReference type="EMBL" id="JAOTPO010000002">
    <property type="protein sequence ID" value="MDE5412420.1"/>
    <property type="molecule type" value="Genomic_DNA"/>
</dbReference>
<dbReference type="CDD" id="cd06578">
    <property type="entry name" value="HemD"/>
    <property type="match status" value="1"/>
</dbReference>
<dbReference type="InterPro" id="IPR039793">
    <property type="entry name" value="UROS/Hem4"/>
</dbReference>
<evidence type="ECO:0000313" key="11">
    <source>
        <dbReference type="EMBL" id="MDE5412420.1"/>
    </source>
</evidence>
<evidence type="ECO:0000313" key="12">
    <source>
        <dbReference type="Proteomes" id="UP001148125"/>
    </source>
</evidence>
<evidence type="ECO:0000259" key="10">
    <source>
        <dbReference type="Pfam" id="PF02602"/>
    </source>
</evidence>
<dbReference type="Pfam" id="PF02602">
    <property type="entry name" value="HEM4"/>
    <property type="match status" value="1"/>
</dbReference>
<comment type="pathway">
    <text evidence="1 9">Porphyrin-containing compound metabolism; protoporphyrin-IX biosynthesis; coproporphyrinogen-III from 5-aminolevulinate: step 3/4.</text>
</comment>
<dbReference type="InterPro" id="IPR003754">
    <property type="entry name" value="4pyrrol_synth_uPrphyn_synth"/>
</dbReference>
<feature type="domain" description="Tetrapyrrole biosynthesis uroporphyrinogen III synthase" evidence="10">
    <location>
        <begin position="24"/>
        <end position="251"/>
    </location>
</feature>
<accession>A0ABT5VAE3</accession>
<comment type="catalytic activity">
    <reaction evidence="8 9">
        <text>hydroxymethylbilane = uroporphyrinogen III + H2O</text>
        <dbReference type="Rhea" id="RHEA:18965"/>
        <dbReference type="ChEBI" id="CHEBI:15377"/>
        <dbReference type="ChEBI" id="CHEBI:57308"/>
        <dbReference type="ChEBI" id="CHEBI:57845"/>
        <dbReference type="EC" id="4.2.1.75"/>
    </reaction>
</comment>
<protein>
    <recommendedName>
        <fullName evidence="7 9">Uroporphyrinogen-III synthase</fullName>
        <ecNumber evidence="3 9">4.2.1.75</ecNumber>
    </recommendedName>
</protein>
<evidence type="ECO:0000256" key="8">
    <source>
        <dbReference type="ARBA" id="ARBA00048617"/>
    </source>
</evidence>
<comment type="function">
    <text evidence="6 9">Catalyzes cyclization of the linear tetrapyrrole, hydroxymethylbilane, to the macrocyclic uroporphyrinogen III.</text>
</comment>
<evidence type="ECO:0000256" key="9">
    <source>
        <dbReference type="RuleBase" id="RU366031"/>
    </source>
</evidence>
<dbReference type="Proteomes" id="UP001148125">
    <property type="component" value="Unassembled WGS sequence"/>
</dbReference>
<name>A0ABT5VAE3_9BACI</name>
<keyword evidence="4 9" id="KW-0456">Lyase</keyword>
<dbReference type="Gene3D" id="3.40.50.10090">
    <property type="match status" value="2"/>
</dbReference>
<evidence type="ECO:0000256" key="2">
    <source>
        <dbReference type="ARBA" id="ARBA00008133"/>
    </source>
</evidence>
<sequence>MMTSLPLAGVTIGVTRAKEQSRSFIKKIEAQGGIAVAVPLLAFQSPKDKQPIQKALSHLHTYDWLVITSANGVHFFLNEVDEMDKRSELMTKQIAVVGTKTEEVLQSYGLTASLLPDQFVAESLLEKLQTNLHKDSHILLVKGNLSRDVLYDGLKEDGFSVEEVTVYETVENEEVEDNLVHMLTNHKLDYLTFTSPSTVQHFINMVNKNHLTLDEQITFVCIGPITAQAAEQWNLQPLLVAKEFTTEGMIQEIIEHKGRPKHV</sequence>
<keyword evidence="12" id="KW-1185">Reference proteome</keyword>
<dbReference type="InterPro" id="IPR036108">
    <property type="entry name" value="4pyrrol_syn_uPrphyn_synt_sf"/>
</dbReference>
<evidence type="ECO:0000256" key="4">
    <source>
        <dbReference type="ARBA" id="ARBA00023239"/>
    </source>
</evidence>
<comment type="similarity">
    <text evidence="2 9">Belongs to the uroporphyrinogen-III synthase family.</text>
</comment>
<proteinExistence type="inferred from homology"/>
<comment type="caution">
    <text evidence="11">The sequence shown here is derived from an EMBL/GenBank/DDBJ whole genome shotgun (WGS) entry which is preliminary data.</text>
</comment>
<keyword evidence="5 9" id="KW-0627">Porphyrin biosynthesis</keyword>
<evidence type="ECO:0000256" key="7">
    <source>
        <dbReference type="ARBA" id="ARBA00040167"/>
    </source>
</evidence>
<dbReference type="RefSeq" id="WP_275117052.1">
    <property type="nucleotide sequence ID" value="NZ_JAOTPO010000002.1"/>
</dbReference>
<evidence type="ECO:0000256" key="3">
    <source>
        <dbReference type="ARBA" id="ARBA00013109"/>
    </source>
</evidence>
<reference evidence="11" key="1">
    <citation type="submission" date="2024-05" db="EMBL/GenBank/DDBJ databases">
        <title>Alkalihalobacillus sp. strain MEB203 novel alkaliphilic bacterium from Lonar Lake, India.</title>
        <authorList>
            <person name="Joshi A."/>
            <person name="Thite S."/>
            <person name="Mengade P."/>
        </authorList>
    </citation>
    <scope>NUCLEOTIDE SEQUENCE</scope>
    <source>
        <strain evidence="11">MEB 203</strain>
    </source>
</reference>
<dbReference type="SUPFAM" id="SSF69618">
    <property type="entry name" value="HemD-like"/>
    <property type="match status" value="1"/>
</dbReference>
<evidence type="ECO:0000256" key="6">
    <source>
        <dbReference type="ARBA" id="ARBA00037589"/>
    </source>
</evidence>